<dbReference type="Proteomes" id="UP000789390">
    <property type="component" value="Unassembled WGS sequence"/>
</dbReference>
<proteinExistence type="predicted"/>
<accession>A0A8J2S7K4</accession>
<evidence type="ECO:0000313" key="2">
    <source>
        <dbReference type="Proteomes" id="UP000789390"/>
    </source>
</evidence>
<comment type="caution">
    <text evidence="1">The sequence shown here is derived from an EMBL/GenBank/DDBJ whole genome shotgun (WGS) entry which is preliminary data.</text>
</comment>
<keyword evidence="2" id="KW-1185">Reference proteome</keyword>
<gene>
    <name evidence="1" type="ORF">DGAL_LOCUS15915</name>
</gene>
<dbReference type="AlphaFoldDB" id="A0A8J2S7K4"/>
<evidence type="ECO:0000313" key="1">
    <source>
        <dbReference type="EMBL" id="CAH0112203.1"/>
    </source>
</evidence>
<dbReference type="EMBL" id="CAKKLH010000324">
    <property type="protein sequence ID" value="CAH0112203.1"/>
    <property type="molecule type" value="Genomic_DNA"/>
</dbReference>
<reference evidence="1" key="1">
    <citation type="submission" date="2021-11" db="EMBL/GenBank/DDBJ databases">
        <authorList>
            <person name="Schell T."/>
        </authorList>
    </citation>
    <scope>NUCLEOTIDE SEQUENCE</scope>
    <source>
        <strain evidence="1">M5</strain>
    </source>
</reference>
<organism evidence="1 2">
    <name type="scientific">Daphnia galeata</name>
    <dbReference type="NCBI Taxonomy" id="27404"/>
    <lineage>
        <taxon>Eukaryota</taxon>
        <taxon>Metazoa</taxon>
        <taxon>Ecdysozoa</taxon>
        <taxon>Arthropoda</taxon>
        <taxon>Crustacea</taxon>
        <taxon>Branchiopoda</taxon>
        <taxon>Diplostraca</taxon>
        <taxon>Cladocera</taxon>
        <taxon>Anomopoda</taxon>
        <taxon>Daphniidae</taxon>
        <taxon>Daphnia</taxon>
    </lineage>
</organism>
<protein>
    <submittedName>
        <fullName evidence="1">Uncharacterized protein</fullName>
    </submittedName>
</protein>
<name>A0A8J2S7K4_9CRUS</name>
<sequence>MFVECFNLECLVFMCSTTTGGVGHDSSEIVHLPNCKLLSVLKLSAMVGSLMD</sequence>